<dbReference type="EMBL" id="CAJVQC010028818">
    <property type="protein sequence ID" value="CAG8740790.1"/>
    <property type="molecule type" value="Genomic_DNA"/>
</dbReference>
<dbReference type="Proteomes" id="UP000789920">
    <property type="component" value="Unassembled WGS sequence"/>
</dbReference>
<reference evidence="1" key="1">
    <citation type="submission" date="2021-06" db="EMBL/GenBank/DDBJ databases">
        <authorList>
            <person name="Kallberg Y."/>
            <person name="Tangrot J."/>
            <person name="Rosling A."/>
        </authorList>
    </citation>
    <scope>NUCLEOTIDE SEQUENCE</scope>
    <source>
        <strain evidence="1">MA461A</strain>
    </source>
</reference>
<comment type="caution">
    <text evidence="1">The sequence shown here is derived from an EMBL/GenBank/DDBJ whole genome shotgun (WGS) entry which is preliminary data.</text>
</comment>
<proteinExistence type="predicted"/>
<evidence type="ECO:0000313" key="1">
    <source>
        <dbReference type="EMBL" id="CAG8740790.1"/>
    </source>
</evidence>
<organism evidence="1 2">
    <name type="scientific">Racocetra persica</name>
    <dbReference type="NCBI Taxonomy" id="160502"/>
    <lineage>
        <taxon>Eukaryota</taxon>
        <taxon>Fungi</taxon>
        <taxon>Fungi incertae sedis</taxon>
        <taxon>Mucoromycota</taxon>
        <taxon>Glomeromycotina</taxon>
        <taxon>Glomeromycetes</taxon>
        <taxon>Diversisporales</taxon>
        <taxon>Gigasporaceae</taxon>
        <taxon>Racocetra</taxon>
    </lineage>
</organism>
<protein>
    <submittedName>
        <fullName evidence="1">15787_t:CDS:1</fullName>
    </submittedName>
</protein>
<accession>A0ACA9QAD6</accession>
<feature type="non-terminal residue" evidence="1">
    <location>
        <position position="1"/>
    </location>
</feature>
<keyword evidence="2" id="KW-1185">Reference proteome</keyword>
<sequence>NCIQDKTGNMKSGKNIGLEFCDKNKIEIEKNKYKVVKESVRYNETEKLIMTDRFDNSDIRSEKQFEKIVQEIEGDMDNSIKSSKQSSIVEECKVNKDRKNKNNKPNEIVNTAIINLHKQAKKKKKTYFCLVINWPERSNV</sequence>
<gene>
    <name evidence="1" type="ORF">RPERSI_LOCUS13130</name>
</gene>
<name>A0ACA9QAD6_9GLOM</name>
<evidence type="ECO:0000313" key="2">
    <source>
        <dbReference type="Proteomes" id="UP000789920"/>
    </source>
</evidence>